<dbReference type="InterPro" id="IPR003337">
    <property type="entry name" value="Trehalose_PPase"/>
</dbReference>
<dbReference type="GO" id="GO:0005829">
    <property type="term" value="C:cytosol"/>
    <property type="evidence" value="ECO:0007669"/>
    <property type="project" value="TreeGrafter"/>
</dbReference>
<keyword evidence="5" id="KW-1185">Reference proteome</keyword>
<dbReference type="HOGENOM" id="CLU_002351_2_2_1"/>
<name>A0A0C3RY09_PHLG1</name>
<reference evidence="4 5" key="1">
    <citation type="journal article" date="2014" name="PLoS Genet.">
        <title>Analysis of the Phlebiopsis gigantea genome, transcriptome and secretome provides insight into its pioneer colonization strategies of wood.</title>
        <authorList>
            <person name="Hori C."/>
            <person name="Ishida T."/>
            <person name="Igarashi K."/>
            <person name="Samejima M."/>
            <person name="Suzuki H."/>
            <person name="Master E."/>
            <person name="Ferreira P."/>
            <person name="Ruiz-Duenas F.J."/>
            <person name="Held B."/>
            <person name="Canessa P."/>
            <person name="Larrondo L.F."/>
            <person name="Schmoll M."/>
            <person name="Druzhinina I.S."/>
            <person name="Kubicek C.P."/>
            <person name="Gaskell J.A."/>
            <person name="Kersten P."/>
            <person name="St John F."/>
            <person name="Glasner J."/>
            <person name="Sabat G."/>
            <person name="Splinter BonDurant S."/>
            <person name="Syed K."/>
            <person name="Yadav J."/>
            <person name="Mgbeahuruike A.C."/>
            <person name="Kovalchuk A."/>
            <person name="Asiegbu F.O."/>
            <person name="Lackner G."/>
            <person name="Hoffmeister D."/>
            <person name="Rencoret J."/>
            <person name="Gutierrez A."/>
            <person name="Sun H."/>
            <person name="Lindquist E."/>
            <person name="Barry K."/>
            <person name="Riley R."/>
            <person name="Grigoriev I.V."/>
            <person name="Henrissat B."/>
            <person name="Kues U."/>
            <person name="Berka R.M."/>
            <person name="Martinez A.T."/>
            <person name="Covert S.F."/>
            <person name="Blanchette R.A."/>
            <person name="Cullen D."/>
        </authorList>
    </citation>
    <scope>NUCLEOTIDE SEQUENCE [LARGE SCALE GENOMIC DNA]</scope>
    <source>
        <strain evidence="4 5">11061_1 CR5-6</strain>
    </source>
</reference>
<protein>
    <submittedName>
        <fullName evidence="4">Glycosyltransferase family 20 protein</fullName>
    </submittedName>
</protein>
<dbReference type="GO" id="GO:0005946">
    <property type="term" value="C:alpha,alpha-trehalose-phosphate synthase complex (UDP-forming)"/>
    <property type="evidence" value="ECO:0007669"/>
    <property type="project" value="TreeGrafter"/>
</dbReference>
<dbReference type="InterPro" id="IPR001830">
    <property type="entry name" value="Glyco_trans_20"/>
</dbReference>
<dbReference type="SUPFAM" id="SSF53756">
    <property type="entry name" value="UDP-Glycosyltransferase/glycogen phosphorylase"/>
    <property type="match status" value="1"/>
</dbReference>
<dbReference type="InterPro" id="IPR036412">
    <property type="entry name" value="HAD-like_sf"/>
</dbReference>
<comment type="similarity">
    <text evidence="1">In the N-terminal section; belongs to the glycosyltransferase 20 family.</text>
</comment>
<dbReference type="PANTHER" id="PTHR10788:SF15">
    <property type="entry name" value="TREHALOSE SYNTHASE COMPLEX REGULATORY SUBUNIT TPS3-RELATED"/>
    <property type="match status" value="1"/>
</dbReference>
<dbReference type="EMBL" id="KN840508">
    <property type="protein sequence ID" value="KIP06886.1"/>
    <property type="molecule type" value="Genomic_DNA"/>
</dbReference>
<gene>
    <name evidence="4" type="ORF">PHLGIDRAFT_118571</name>
</gene>
<dbReference type="Proteomes" id="UP000053257">
    <property type="component" value="Unassembled WGS sequence"/>
</dbReference>
<dbReference type="GO" id="GO:0004805">
    <property type="term" value="F:trehalose-phosphatase activity"/>
    <property type="evidence" value="ECO:0007669"/>
    <property type="project" value="TreeGrafter"/>
</dbReference>
<dbReference type="AlphaFoldDB" id="A0A0C3RY09"/>
<feature type="compositionally biased region" description="Low complexity" evidence="2">
    <location>
        <begin position="140"/>
        <end position="164"/>
    </location>
</feature>
<sequence length="926" mass="103365">MSSIRNHRVVIASLFLPNTAVLGESTPSTPDHVTSLPEFKTAPPTSRPNLLASKSIPLKSIVEDLKSRTASPAATPRTETINPFLGFPGLNPAAGTAQGDSLISSATSALTSNGINGTKKAHQVTHGPNAQTRVQRRMSRSSTRQGSRSLSSSRQEPSFSSHSQAWHVESNPHCNGGLKNAVDSIKTRLRKKLWVGTLGANTDNFKESLKRTMEWRLRDERDSLPVWIPDTEFQSCYDEFCHQVLWPCLHYAVPDAPKTKSFYESASYKQYVAVNQRFADAIVAAYQDGDIIWVNDYHLMLLPQMLRAKLPNAPIGFFLHVAFPSSEIFRCLSVRRQLLEGVLGADLIGFQTANNARHFRQTVSRILSAEALPKGIQLEDRFVDVGVFPMGIDVQSLNAKRHASCKEVSEWVKSLKQRYAGTKLIVGRDKLDEIQGVKHKILAFEHFLTKHPEYQGKVVLIQVALQTTEENEAQGSVSDVISHINSRFSTLTYQPVVFLHTQDLTFNQYLALLTVADAFIVTSLREGMALRTHEYVECQEGRHRPLILSEFTGSHSYSGFRSCISINPWDKRGTAEAIYQALDMSDEEALSRWEDLHNHVVTQSAQAFATSFLVRCLRANIEHMQNDSNLVAELDVSRLLPRYKHSQTRLLLIDFEGTIWLRDPAALALRGEFDPPQEAIDALKKLAEDPRNEVWLLSGLQVKGALEKIAEAAPKIGIVAENGCFIKTRPGRNGESAWINMVANFNLTWKTACLEILNYFTERTTGAFIEEREASIVWRFWTGPEDDKSSDRQWARRQAAEAQNHVFDSLGERYGLRIIPGQNSFLVLPNNISRSTAVGAILNPAGPAHSHTPGGPAWISADAMDLEDATHVDFVLAVSKDEKLVRRLNDLDNAETCSTTSRGTDAKWKLRPEEVLPVLSRFADTK</sequence>
<dbReference type="Gene3D" id="3.40.50.1000">
    <property type="entry name" value="HAD superfamily/HAD-like"/>
    <property type="match status" value="1"/>
</dbReference>
<dbReference type="GO" id="GO:0003825">
    <property type="term" value="F:alpha,alpha-trehalose-phosphate synthase (UDP-forming) activity"/>
    <property type="evidence" value="ECO:0007669"/>
    <property type="project" value="TreeGrafter"/>
</dbReference>
<dbReference type="PANTHER" id="PTHR10788">
    <property type="entry name" value="TREHALOSE-6-PHOSPHATE SYNTHASE"/>
    <property type="match status" value="1"/>
</dbReference>
<dbReference type="CDD" id="cd03788">
    <property type="entry name" value="GT20_TPS"/>
    <property type="match status" value="1"/>
</dbReference>
<feature type="region of interest" description="Disordered" evidence="2">
    <location>
        <begin position="113"/>
        <end position="173"/>
    </location>
</feature>
<feature type="signal peptide" evidence="3">
    <location>
        <begin position="1"/>
        <end position="23"/>
    </location>
</feature>
<organism evidence="4 5">
    <name type="scientific">Phlebiopsis gigantea (strain 11061_1 CR5-6)</name>
    <name type="common">White-rot fungus</name>
    <name type="synonym">Peniophora gigantea</name>
    <dbReference type="NCBI Taxonomy" id="745531"/>
    <lineage>
        <taxon>Eukaryota</taxon>
        <taxon>Fungi</taxon>
        <taxon>Dikarya</taxon>
        <taxon>Basidiomycota</taxon>
        <taxon>Agaricomycotina</taxon>
        <taxon>Agaricomycetes</taxon>
        <taxon>Polyporales</taxon>
        <taxon>Phanerochaetaceae</taxon>
        <taxon>Phlebiopsis</taxon>
    </lineage>
</organism>
<proteinExistence type="inferred from homology"/>
<dbReference type="GO" id="GO:0005992">
    <property type="term" value="P:trehalose biosynthetic process"/>
    <property type="evidence" value="ECO:0007669"/>
    <property type="project" value="InterPro"/>
</dbReference>
<dbReference type="FunFam" id="3.40.50.2000:FF:000036">
    <property type="entry name" value="Alpha,alpha-trehalose-phosphate synthase subunit Tps2"/>
    <property type="match status" value="1"/>
</dbReference>
<dbReference type="Pfam" id="PF02358">
    <property type="entry name" value="Trehalose_PPase"/>
    <property type="match status" value="1"/>
</dbReference>
<dbReference type="Gene3D" id="3.30.70.1020">
    <property type="entry name" value="Trehalose-6-phosphate phosphatase related protein, domain 2"/>
    <property type="match status" value="1"/>
</dbReference>
<dbReference type="STRING" id="745531.A0A0C3RY09"/>
<evidence type="ECO:0000256" key="1">
    <source>
        <dbReference type="ARBA" id="ARBA00005409"/>
    </source>
</evidence>
<feature type="chain" id="PRO_5002169634" evidence="3">
    <location>
        <begin position="24"/>
        <end position="926"/>
    </location>
</feature>
<dbReference type="Pfam" id="PF00982">
    <property type="entry name" value="Glyco_transf_20"/>
    <property type="match status" value="1"/>
</dbReference>
<keyword evidence="4" id="KW-0808">Transferase</keyword>
<dbReference type="SUPFAM" id="SSF56784">
    <property type="entry name" value="HAD-like"/>
    <property type="match status" value="1"/>
</dbReference>
<dbReference type="OrthoDB" id="755951at2759"/>
<dbReference type="InterPro" id="IPR023214">
    <property type="entry name" value="HAD_sf"/>
</dbReference>
<accession>A0A0C3RY09</accession>
<dbReference type="Gene3D" id="3.40.50.2000">
    <property type="entry name" value="Glycogen Phosphorylase B"/>
    <property type="match status" value="2"/>
</dbReference>
<evidence type="ECO:0000313" key="4">
    <source>
        <dbReference type="EMBL" id="KIP06886.1"/>
    </source>
</evidence>
<evidence type="ECO:0000256" key="3">
    <source>
        <dbReference type="SAM" id="SignalP"/>
    </source>
</evidence>
<evidence type="ECO:0000313" key="5">
    <source>
        <dbReference type="Proteomes" id="UP000053257"/>
    </source>
</evidence>
<keyword evidence="3" id="KW-0732">Signal</keyword>
<evidence type="ECO:0000256" key="2">
    <source>
        <dbReference type="SAM" id="MobiDB-lite"/>
    </source>
</evidence>